<evidence type="ECO:0000313" key="4">
    <source>
        <dbReference type="Proteomes" id="UP000054558"/>
    </source>
</evidence>
<dbReference type="OrthoDB" id="1884382at2759"/>
<dbReference type="OMA" id="SWEFTIL"/>
<dbReference type="AlphaFoldDB" id="A0A1Y1I6Q5"/>
<evidence type="ECO:0000313" key="3">
    <source>
        <dbReference type="EMBL" id="GAQ84407.1"/>
    </source>
</evidence>
<evidence type="ECO:0000256" key="1">
    <source>
        <dbReference type="ARBA" id="ARBA00004141"/>
    </source>
</evidence>
<dbReference type="Proteomes" id="UP000054558">
    <property type="component" value="Unassembled WGS sequence"/>
</dbReference>
<dbReference type="EMBL" id="DF237137">
    <property type="protein sequence ID" value="GAQ84407.1"/>
    <property type="molecule type" value="Genomic_DNA"/>
</dbReference>
<sequence length="155" mass="17745">NILNTRLLQTSDNAKVYYPNNVLAGKPVLNFYRSPDQSDSWEFTILAKTPVEKLGVFKERMLAYIEGLPQAFYPKVSLTVKEIEDSSKMKMSLGWQHRMNFQEMGERLQRRSKLILHAQQEMMELGIGLDLGPTGIKLHPESLIQLSNPQVLLGR</sequence>
<keyword evidence="4" id="KW-1185">Reference proteome</keyword>
<dbReference type="InterPro" id="IPR016688">
    <property type="entry name" value="MscS-like_plants/fungi"/>
</dbReference>
<accession>A0A1Y1I6Q5</accession>
<proteinExistence type="inferred from homology"/>
<feature type="non-terminal residue" evidence="3">
    <location>
        <position position="1"/>
    </location>
</feature>
<dbReference type="PANTHER" id="PTHR31618:SF23">
    <property type="entry name" value="MECHANOSENSITIVE ION CHANNEL PROTEIN"/>
    <property type="match status" value="1"/>
</dbReference>
<dbReference type="PANTHER" id="PTHR31618">
    <property type="entry name" value="MECHANOSENSITIVE ION CHANNEL PROTEIN 5"/>
    <property type="match status" value="1"/>
</dbReference>
<dbReference type="GO" id="GO:0016020">
    <property type="term" value="C:membrane"/>
    <property type="evidence" value="ECO:0007669"/>
    <property type="project" value="UniProtKB-SubCell"/>
</dbReference>
<evidence type="ECO:0000256" key="2">
    <source>
        <dbReference type="ARBA" id="ARBA00008017"/>
    </source>
</evidence>
<name>A0A1Y1I6Q5_KLENI</name>
<comment type="similarity">
    <text evidence="2">Belongs to the MscS (TC 1.A.23) family.</text>
</comment>
<reference evidence="3 4" key="1">
    <citation type="journal article" date="2014" name="Nat. Commun.">
        <title>Klebsormidium flaccidum genome reveals primary factors for plant terrestrial adaptation.</title>
        <authorList>
            <person name="Hori K."/>
            <person name="Maruyama F."/>
            <person name="Fujisawa T."/>
            <person name="Togashi T."/>
            <person name="Yamamoto N."/>
            <person name="Seo M."/>
            <person name="Sato S."/>
            <person name="Yamada T."/>
            <person name="Mori H."/>
            <person name="Tajima N."/>
            <person name="Moriyama T."/>
            <person name="Ikeuchi M."/>
            <person name="Watanabe M."/>
            <person name="Wada H."/>
            <person name="Kobayashi K."/>
            <person name="Saito M."/>
            <person name="Masuda T."/>
            <person name="Sasaki-Sekimoto Y."/>
            <person name="Mashiguchi K."/>
            <person name="Awai K."/>
            <person name="Shimojima M."/>
            <person name="Masuda S."/>
            <person name="Iwai M."/>
            <person name="Nobusawa T."/>
            <person name="Narise T."/>
            <person name="Kondo S."/>
            <person name="Saito H."/>
            <person name="Sato R."/>
            <person name="Murakawa M."/>
            <person name="Ihara Y."/>
            <person name="Oshima-Yamada Y."/>
            <person name="Ohtaka K."/>
            <person name="Satoh M."/>
            <person name="Sonobe K."/>
            <person name="Ishii M."/>
            <person name="Ohtani R."/>
            <person name="Kanamori-Sato M."/>
            <person name="Honoki R."/>
            <person name="Miyazaki D."/>
            <person name="Mochizuki H."/>
            <person name="Umetsu J."/>
            <person name="Higashi K."/>
            <person name="Shibata D."/>
            <person name="Kamiya Y."/>
            <person name="Sato N."/>
            <person name="Nakamura Y."/>
            <person name="Tabata S."/>
            <person name="Ida S."/>
            <person name="Kurokawa K."/>
            <person name="Ohta H."/>
        </authorList>
    </citation>
    <scope>NUCLEOTIDE SEQUENCE [LARGE SCALE GENOMIC DNA]</scope>
    <source>
        <strain evidence="3 4">NIES-2285</strain>
    </source>
</reference>
<protein>
    <submittedName>
        <fullName evidence="3">Uncharacterized protein</fullName>
    </submittedName>
</protein>
<dbReference type="STRING" id="105231.A0A1Y1I6Q5"/>
<organism evidence="3 4">
    <name type="scientific">Klebsormidium nitens</name>
    <name type="common">Green alga</name>
    <name type="synonym">Ulothrix nitens</name>
    <dbReference type="NCBI Taxonomy" id="105231"/>
    <lineage>
        <taxon>Eukaryota</taxon>
        <taxon>Viridiplantae</taxon>
        <taxon>Streptophyta</taxon>
        <taxon>Klebsormidiophyceae</taxon>
        <taxon>Klebsormidiales</taxon>
        <taxon>Klebsormidiaceae</taxon>
        <taxon>Klebsormidium</taxon>
    </lineage>
</organism>
<gene>
    <name evidence="3" type="ORF">KFL_001880010</name>
</gene>
<comment type="subcellular location">
    <subcellularLocation>
        <location evidence="1">Membrane</location>
        <topology evidence="1">Multi-pass membrane protein</topology>
    </subcellularLocation>
</comment>